<evidence type="ECO:0000256" key="3">
    <source>
        <dbReference type="ARBA" id="ARBA00022989"/>
    </source>
</evidence>
<gene>
    <name evidence="6" type="ORF">EGN60_00205</name>
    <name evidence="7" type="ORF">FJM01_00070</name>
</gene>
<evidence type="ECO:0000256" key="4">
    <source>
        <dbReference type="ARBA" id="ARBA00023136"/>
    </source>
</evidence>
<keyword evidence="4 5" id="KW-0472">Membrane</keyword>
<keyword evidence="2 5" id="KW-0812">Transmembrane</keyword>
<dbReference type="KEGG" id="mstr:EGN60_00205"/>
<comment type="subcellular location">
    <subcellularLocation>
        <location evidence="1">Membrane</location>
        <topology evidence="1">Multi-pass membrane protein</topology>
    </subcellularLocation>
</comment>
<accession>A0A3G8LFL7</accession>
<dbReference type="GO" id="GO:0008381">
    <property type="term" value="F:mechanosensitive monoatomic ion channel activity"/>
    <property type="evidence" value="ECO:0007669"/>
    <property type="project" value="TreeGrafter"/>
</dbReference>
<evidence type="ECO:0000256" key="5">
    <source>
        <dbReference type="SAM" id="Phobius"/>
    </source>
</evidence>
<protein>
    <submittedName>
        <fullName evidence="6">MscL family protein</fullName>
    </submittedName>
</protein>
<name>A0A3G8LFL7_9MOLU</name>
<keyword evidence="8" id="KW-1185">Reference proteome</keyword>
<proteinExistence type="predicted"/>
<dbReference type="SUPFAM" id="SSF81330">
    <property type="entry name" value="Gated mechanosensitive channel"/>
    <property type="match status" value="1"/>
</dbReference>
<organism evidence="6 8">
    <name type="scientific">Mycoplasma struthionis</name>
    <dbReference type="NCBI Taxonomy" id="538220"/>
    <lineage>
        <taxon>Bacteria</taxon>
        <taxon>Bacillati</taxon>
        <taxon>Mycoplasmatota</taxon>
        <taxon>Mollicutes</taxon>
        <taxon>Mycoplasmataceae</taxon>
        <taxon>Mycoplasma</taxon>
    </lineage>
</organism>
<dbReference type="Pfam" id="PF01741">
    <property type="entry name" value="MscL"/>
    <property type="match status" value="1"/>
</dbReference>
<evidence type="ECO:0000313" key="8">
    <source>
        <dbReference type="Proteomes" id="UP000275883"/>
    </source>
</evidence>
<reference evidence="7 9" key="2">
    <citation type="submission" date="2019-06" db="EMBL/GenBank/DDBJ databases">
        <title>A comparative genomics study of ostrich specific Mycoplasmas.</title>
        <authorList>
            <person name="Botes A."/>
            <person name="Nel T."/>
        </authorList>
    </citation>
    <scope>NUCLEOTIDE SEQUENCE [LARGE SCALE GENOMIC DNA]</scope>
    <source>
        <strain evidence="7 9">Ms01</strain>
    </source>
</reference>
<dbReference type="Gene3D" id="1.10.1200.120">
    <property type="entry name" value="Large-conductance mechanosensitive channel, MscL, domain 1"/>
    <property type="match status" value="1"/>
</dbReference>
<evidence type="ECO:0000256" key="1">
    <source>
        <dbReference type="ARBA" id="ARBA00004141"/>
    </source>
</evidence>
<dbReference type="AlphaFoldDB" id="A0A3G8LFL7"/>
<dbReference type="InterPro" id="IPR036019">
    <property type="entry name" value="MscL_channel"/>
</dbReference>
<accession>A0A502M6W7</accession>
<evidence type="ECO:0000313" key="7">
    <source>
        <dbReference type="EMBL" id="TPI03094.1"/>
    </source>
</evidence>
<evidence type="ECO:0000313" key="6">
    <source>
        <dbReference type="EMBL" id="AZG68406.1"/>
    </source>
</evidence>
<evidence type="ECO:0000313" key="9">
    <source>
        <dbReference type="Proteomes" id="UP000317904"/>
    </source>
</evidence>
<dbReference type="GO" id="GO:0016020">
    <property type="term" value="C:membrane"/>
    <property type="evidence" value="ECO:0007669"/>
    <property type="project" value="UniProtKB-SubCell"/>
</dbReference>
<dbReference type="RefSeq" id="WP_124724101.1">
    <property type="nucleotide sequence ID" value="NZ_CP034044.1"/>
</dbReference>
<dbReference type="OrthoDB" id="401231at2"/>
<dbReference type="InterPro" id="IPR037673">
    <property type="entry name" value="MSC/AndL"/>
</dbReference>
<keyword evidence="3 5" id="KW-1133">Transmembrane helix</keyword>
<dbReference type="Proteomes" id="UP000317904">
    <property type="component" value="Unassembled WGS sequence"/>
</dbReference>
<dbReference type="EMBL" id="VFSY01000001">
    <property type="protein sequence ID" value="TPI03094.1"/>
    <property type="molecule type" value="Genomic_DNA"/>
</dbReference>
<dbReference type="PANTHER" id="PTHR30266:SF2">
    <property type="entry name" value="LARGE-CONDUCTANCE MECHANOSENSITIVE CHANNEL"/>
    <property type="match status" value="1"/>
</dbReference>
<dbReference type="PANTHER" id="PTHR30266">
    <property type="entry name" value="MECHANOSENSITIVE CHANNEL MSCL"/>
    <property type="match status" value="1"/>
</dbReference>
<reference evidence="6 8" key="1">
    <citation type="submission" date="2018-11" db="EMBL/GenBank/DDBJ databases">
        <title>Genome sequence of Mycoplasma struthionis sp. nov.</title>
        <authorList>
            <person name="Spergser J."/>
        </authorList>
    </citation>
    <scope>NUCLEOTIDE SEQUENCE [LARGE SCALE GENOMIC DNA]</scope>
    <source>
        <strain evidence="6 8">237IA</strain>
    </source>
</reference>
<sequence length="162" mass="18082">MTQKELDKKRKYVRNAFDEAKKVVARGNMFMLAIGLLLGASFGALVSSLANDVIMSAITRAMNLKVDDFVVWPKFDASGKVVGGIYIGKFLAALIQFSIVSAFIFVGLFTVYLIRNASLYFKAKSEPIEEEKVEQPTLTTEELILAELKKLNENLNQNQPKK</sequence>
<feature type="transmembrane region" description="Helical" evidence="5">
    <location>
        <begin position="90"/>
        <end position="114"/>
    </location>
</feature>
<evidence type="ECO:0000256" key="2">
    <source>
        <dbReference type="ARBA" id="ARBA00022692"/>
    </source>
</evidence>
<dbReference type="Proteomes" id="UP000275883">
    <property type="component" value="Chromosome"/>
</dbReference>
<feature type="transmembrane region" description="Helical" evidence="5">
    <location>
        <begin position="30"/>
        <end position="50"/>
    </location>
</feature>
<dbReference type="EMBL" id="CP034044">
    <property type="protein sequence ID" value="AZG68406.1"/>
    <property type="molecule type" value="Genomic_DNA"/>
</dbReference>